<evidence type="ECO:0000256" key="6">
    <source>
        <dbReference type="ARBA" id="ARBA00022676"/>
    </source>
</evidence>
<dbReference type="InterPro" id="IPR029044">
    <property type="entry name" value="Nucleotide-diphossugar_trans"/>
</dbReference>
<evidence type="ECO:0000313" key="25">
    <source>
        <dbReference type="Proteomes" id="UP000289340"/>
    </source>
</evidence>
<dbReference type="FunFam" id="3.30.40.10:FF:000339">
    <property type="entry name" value="Cellulose synthase"/>
    <property type="match status" value="1"/>
</dbReference>
<feature type="binding site" evidence="18">
    <location>
        <position position="350"/>
    </location>
    <ligand>
        <name>UDP-alpha-D-glucose</name>
        <dbReference type="ChEBI" id="CHEBI:58885"/>
    </ligand>
</feature>
<dbReference type="GO" id="GO:0016760">
    <property type="term" value="F:cellulose synthase (UDP-forming) activity"/>
    <property type="evidence" value="ECO:0007669"/>
    <property type="project" value="UniProtKB-EC"/>
</dbReference>
<dbReference type="Gene3D" id="3.30.40.10">
    <property type="entry name" value="Zinc/RING finger domain, C3HC4 (zinc finger)"/>
    <property type="match status" value="1"/>
</dbReference>
<evidence type="ECO:0000256" key="19">
    <source>
        <dbReference type="PIRSR" id="PIRSR605150-3"/>
    </source>
</evidence>
<feature type="domain" description="RING-type" evidence="23">
    <location>
        <begin position="20"/>
        <end position="66"/>
    </location>
</feature>
<evidence type="ECO:0000256" key="10">
    <source>
        <dbReference type="ARBA" id="ARBA00022771"/>
    </source>
</evidence>
<feature type="region of interest" description="Disordered" evidence="22">
    <location>
        <begin position="644"/>
        <end position="676"/>
    </location>
</feature>
<dbReference type="SUPFAM" id="SSF53448">
    <property type="entry name" value="Nucleotide-diphospho-sugar transferases"/>
    <property type="match status" value="1"/>
</dbReference>
<feature type="compositionally biased region" description="Basic residues" evidence="22">
    <location>
        <begin position="656"/>
        <end position="665"/>
    </location>
</feature>
<keyword evidence="16 21" id="KW-0961">Cell wall biogenesis/degradation</keyword>
<comment type="cofactor">
    <cofactor evidence="1">
        <name>Mn(2+)</name>
        <dbReference type="ChEBI" id="CHEBI:29035"/>
    </cofactor>
</comment>
<evidence type="ECO:0000256" key="3">
    <source>
        <dbReference type="ARBA" id="ARBA00004768"/>
    </source>
</evidence>
<evidence type="ECO:0000256" key="12">
    <source>
        <dbReference type="ARBA" id="ARBA00022916"/>
    </source>
</evidence>
<keyword evidence="8 21" id="KW-0812">Transmembrane</keyword>
<comment type="similarity">
    <text evidence="4 21">Belongs to the glycosyltransferase 2 family. Plant cellulose synthase subfamily.</text>
</comment>
<keyword evidence="5 21" id="KW-1003">Cell membrane</keyword>
<organism evidence="24 25">
    <name type="scientific">Glycine soja</name>
    <name type="common">Wild soybean</name>
    <dbReference type="NCBI Taxonomy" id="3848"/>
    <lineage>
        <taxon>Eukaryota</taxon>
        <taxon>Viridiplantae</taxon>
        <taxon>Streptophyta</taxon>
        <taxon>Embryophyta</taxon>
        <taxon>Tracheophyta</taxon>
        <taxon>Spermatophyta</taxon>
        <taxon>Magnoliopsida</taxon>
        <taxon>eudicotyledons</taxon>
        <taxon>Gunneridae</taxon>
        <taxon>Pentapetalae</taxon>
        <taxon>rosids</taxon>
        <taxon>fabids</taxon>
        <taxon>Fabales</taxon>
        <taxon>Fabaceae</taxon>
        <taxon>Papilionoideae</taxon>
        <taxon>50 kb inversion clade</taxon>
        <taxon>NPAAA clade</taxon>
        <taxon>indigoferoid/millettioid clade</taxon>
        <taxon>Phaseoleae</taxon>
        <taxon>Glycine</taxon>
        <taxon>Glycine subgen. Soja</taxon>
    </lineage>
</organism>
<dbReference type="CDD" id="cd16617">
    <property type="entry name" value="mRING-HC-C4C4_CesA"/>
    <property type="match status" value="1"/>
</dbReference>
<dbReference type="Pfam" id="PF03552">
    <property type="entry name" value="Cellulose_synt"/>
    <property type="match status" value="1"/>
</dbReference>
<evidence type="ECO:0000256" key="9">
    <source>
        <dbReference type="ARBA" id="ARBA00022723"/>
    </source>
</evidence>
<evidence type="ECO:0000256" key="4">
    <source>
        <dbReference type="ARBA" id="ARBA00007548"/>
    </source>
</evidence>
<dbReference type="PANTHER" id="PTHR13301">
    <property type="entry name" value="X-BOX TRANSCRIPTION FACTOR-RELATED"/>
    <property type="match status" value="1"/>
</dbReference>
<evidence type="ECO:0000256" key="5">
    <source>
        <dbReference type="ARBA" id="ARBA00022475"/>
    </source>
</evidence>
<dbReference type="GO" id="GO:0071555">
    <property type="term" value="P:cell wall organization"/>
    <property type="evidence" value="ECO:0007669"/>
    <property type="project" value="UniProtKB-KW"/>
</dbReference>
<dbReference type="Proteomes" id="UP000289340">
    <property type="component" value="Chromosome 15"/>
</dbReference>
<keyword evidence="7 21" id="KW-0808">Transferase</keyword>
<keyword evidence="9 21" id="KW-0479">Metal-binding</keyword>
<feature type="binding site" evidence="19">
    <location>
        <position position="528"/>
    </location>
    <ligand>
        <name>Mn(2+)</name>
        <dbReference type="ChEBI" id="CHEBI:29035"/>
    </ligand>
</feature>
<feature type="binding site" evidence="18">
    <location>
        <position position="357"/>
    </location>
    <ligand>
        <name>UDP-alpha-D-glucose</name>
        <dbReference type="ChEBI" id="CHEBI:58885"/>
    </ligand>
</feature>
<dbReference type="Pfam" id="PF14569">
    <property type="entry name" value="zf-UDP"/>
    <property type="match status" value="1"/>
</dbReference>
<evidence type="ECO:0000256" key="20">
    <source>
        <dbReference type="PROSITE-ProRule" id="PRU00175"/>
    </source>
</evidence>
<comment type="cofactor">
    <cofactor evidence="21">
        <name>Zn(2+)</name>
        <dbReference type="ChEBI" id="CHEBI:29105"/>
    </cofactor>
    <text evidence="21">Binds 2 Zn(2+) ions per subunit.</text>
</comment>
<feature type="compositionally biased region" description="Acidic residues" evidence="22">
    <location>
        <begin position="81"/>
        <end position="92"/>
    </location>
</feature>
<feature type="transmembrane region" description="Helical" evidence="21">
    <location>
        <begin position="264"/>
        <end position="284"/>
    </location>
</feature>
<feature type="binding site" evidence="18">
    <location>
        <position position="386"/>
    </location>
    <ligand>
        <name>UDP-alpha-D-glucose</name>
        <dbReference type="ChEBI" id="CHEBI:58885"/>
    </ligand>
</feature>
<evidence type="ECO:0000256" key="16">
    <source>
        <dbReference type="ARBA" id="ARBA00023316"/>
    </source>
</evidence>
<keyword evidence="13 21" id="KW-1133">Transmembrane helix</keyword>
<feature type="transmembrane region" description="Helical" evidence="21">
    <location>
        <begin position="698"/>
        <end position="716"/>
    </location>
</feature>
<keyword evidence="10 20" id="KW-0863">Zinc-finger</keyword>
<dbReference type="GO" id="GO:0005886">
    <property type="term" value="C:plasma membrane"/>
    <property type="evidence" value="ECO:0007669"/>
    <property type="project" value="UniProtKB-SubCell"/>
</dbReference>
<feature type="binding site" evidence="18">
    <location>
        <position position="527"/>
    </location>
    <ligand>
        <name>UDP-alpha-D-glucose</name>
        <dbReference type="ChEBI" id="CHEBI:58885"/>
    </ligand>
</feature>
<dbReference type="UniPathway" id="UPA00695"/>
<comment type="pathway">
    <text evidence="3 21">Glycan metabolism; plant cellulose biosynthesis.</text>
</comment>
<evidence type="ECO:0000256" key="11">
    <source>
        <dbReference type="ARBA" id="ARBA00022833"/>
    </source>
</evidence>
<keyword evidence="6 21" id="KW-0328">Glycosyltransferase</keyword>
<feature type="transmembrane region" description="Helical" evidence="21">
    <location>
        <begin position="290"/>
        <end position="311"/>
    </location>
</feature>
<evidence type="ECO:0000256" key="7">
    <source>
        <dbReference type="ARBA" id="ARBA00022679"/>
    </source>
</evidence>
<feature type="transmembrane region" description="Helical" evidence="21">
    <location>
        <begin position="722"/>
        <end position="741"/>
    </location>
</feature>
<dbReference type="InterPro" id="IPR005150">
    <property type="entry name" value="Cellulose_synth"/>
</dbReference>
<evidence type="ECO:0000256" key="2">
    <source>
        <dbReference type="ARBA" id="ARBA00004651"/>
    </source>
</evidence>
<dbReference type="InterPro" id="IPR013083">
    <property type="entry name" value="Znf_RING/FYVE/PHD"/>
</dbReference>
<evidence type="ECO:0000259" key="23">
    <source>
        <dbReference type="PROSITE" id="PS50089"/>
    </source>
</evidence>
<dbReference type="PROSITE" id="PS50089">
    <property type="entry name" value="ZF_RING_2"/>
    <property type="match status" value="1"/>
</dbReference>
<dbReference type="EC" id="2.4.1.12" evidence="21"/>
<evidence type="ECO:0000256" key="22">
    <source>
        <dbReference type="SAM" id="MobiDB-lite"/>
    </source>
</evidence>
<dbReference type="AlphaFoldDB" id="A0A445GZH7"/>
<dbReference type="GO" id="GO:0030244">
    <property type="term" value="P:cellulose biosynthetic process"/>
    <property type="evidence" value="ECO:0007669"/>
    <property type="project" value="UniProtKB-KW"/>
</dbReference>
<comment type="caution">
    <text evidence="24">The sequence shown here is derived from an EMBL/GenBank/DDBJ whole genome shotgun (WGS) entry which is preliminary data.</text>
</comment>
<accession>A0A445GZH7</accession>
<keyword evidence="12 21" id="KW-0135">Cellulose biosynthesis</keyword>
<comment type="caution">
    <text evidence="21">Lacks conserved residue(s) required for the propagation of feature annotation.</text>
</comment>
<dbReference type="InterPro" id="IPR027934">
    <property type="entry name" value="CES_Znf_RING"/>
</dbReference>
<proteinExistence type="inferred from homology"/>
<evidence type="ECO:0000256" key="8">
    <source>
        <dbReference type="ARBA" id="ARBA00022692"/>
    </source>
</evidence>
<sequence>MTESEEAGAKPMNTLGGQVCQICGDNIGNNVNGDPFIACNVCAFPVCRACYEYERKDGNQSCPQCKTRYKRHKGSPAILGDQEEDGGADEGASDLNYNSENQNEKQKIERMLGWQMAHGRVEEAVAPNYDKEVSHNHIPLLSGGQEVSGELSAASPERLSMASPGGQGKRVHNLQYSSDLNQSPNIRVGDPGLGNVAWKERVDGWKMKQDKNVAPMSTGQATSERGAGDIDASTDVLVDDSLLNDEARQPLSRKVSIPSSRINPYRMVIALRLVILCIFLHYRITNPVPNAYALWLISVICEIWFAISWIFDQFPKWLPVNRETYLDRLALRYDQEGEPSQLAAVDIFVSTVDPLKEPPLVTANTVLSILSVDYPVDKVSCYVSDDGAAMLTFEALAETSEFARKWVPFSKKYSIEPRAPEWYFAQKIDYLKDKVQPSFVKDRRAMKREYEEFKIRVNGLVAKAQKVPEEGWVMQDGTPWPGNNTRDHPGMIQVFLGQSGGLDTEGNELPRLVYVSREKRPGFQHHKKAGAMNALVRVSAVLTNGPFLLNLDCDHYINNSKALREAMCFMMDPNLGKNVCYVQFPQRFDGIDRNDRYANRNTVFFDINLRGLDGIQGPVYVGTGCVFNRTALYGYEPPIKPKHKKPGLLSSLCGGNRKKRSKSSKKGSDKKKSSKNVDPTVPIFSLEDIEEGVEGMPVIFIFYFFNFWPSVCISLVGLPCKLFLATFCYIKIFISITIPFLKRRATEQDHIFK</sequence>
<feature type="region of interest" description="Disordered" evidence="22">
    <location>
        <begin position="73"/>
        <end position="104"/>
    </location>
</feature>
<dbReference type="InterPro" id="IPR001841">
    <property type="entry name" value="Znf_RING"/>
</dbReference>
<dbReference type="EMBL" id="QZWG01000015">
    <property type="protein sequence ID" value="RZB66581.1"/>
    <property type="molecule type" value="Genomic_DNA"/>
</dbReference>
<evidence type="ECO:0000256" key="14">
    <source>
        <dbReference type="ARBA" id="ARBA00023136"/>
    </source>
</evidence>
<dbReference type="FunFam" id="3.90.550.10:FF:000009">
    <property type="entry name" value="Cellulose synthase"/>
    <property type="match status" value="1"/>
</dbReference>
<evidence type="ECO:0000256" key="15">
    <source>
        <dbReference type="ARBA" id="ARBA00023211"/>
    </source>
</evidence>
<protein>
    <recommendedName>
        <fullName evidence="21">Cellulose synthase</fullName>
        <ecNumber evidence="21">2.4.1.12</ecNumber>
    </recommendedName>
</protein>
<dbReference type="GO" id="GO:0008270">
    <property type="term" value="F:zinc ion binding"/>
    <property type="evidence" value="ECO:0007669"/>
    <property type="project" value="UniProtKB-KW"/>
</dbReference>
<keyword evidence="25" id="KW-1185">Reference proteome</keyword>
<evidence type="ECO:0000256" key="21">
    <source>
        <dbReference type="RuleBase" id="RU361116"/>
    </source>
</evidence>
<comment type="catalytic activity">
    <reaction evidence="17 21">
        <text>[(1-&gt;4)-beta-D-glucosyl](n) + UDP-alpha-D-glucose = [(1-&gt;4)-beta-D-glucosyl](n+1) + UDP + H(+)</text>
        <dbReference type="Rhea" id="RHEA:19929"/>
        <dbReference type="Rhea" id="RHEA-COMP:10033"/>
        <dbReference type="Rhea" id="RHEA-COMP:10034"/>
        <dbReference type="ChEBI" id="CHEBI:15378"/>
        <dbReference type="ChEBI" id="CHEBI:18246"/>
        <dbReference type="ChEBI" id="CHEBI:58223"/>
        <dbReference type="ChEBI" id="CHEBI:58885"/>
        <dbReference type="EC" id="2.4.1.12"/>
    </reaction>
</comment>
<reference evidence="24 25" key="1">
    <citation type="submission" date="2018-09" db="EMBL/GenBank/DDBJ databases">
        <title>A high-quality reference genome of wild soybean provides a powerful tool to mine soybean genomes.</title>
        <authorList>
            <person name="Xie M."/>
            <person name="Chung C.Y.L."/>
            <person name="Li M.-W."/>
            <person name="Wong F.-L."/>
            <person name="Chan T.-F."/>
            <person name="Lam H.-M."/>
        </authorList>
    </citation>
    <scope>NUCLEOTIDE SEQUENCE [LARGE SCALE GENOMIC DNA]</scope>
    <source>
        <strain evidence="25">cv. W05</strain>
        <tissue evidence="24">Hypocotyl of etiolated seedlings</tissue>
    </source>
</reference>
<feature type="binding site" evidence="19">
    <location>
        <position position="552"/>
    </location>
    <ligand>
        <name>Mn(2+)</name>
        <dbReference type="ChEBI" id="CHEBI:29035"/>
    </ligand>
</feature>
<dbReference type="SUPFAM" id="SSF57850">
    <property type="entry name" value="RING/U-box"/>
    <property type="match status" value="1"/>
</dbReference>
<evidence type="ECO:0000256" key="17">
    <source>
        <dbReference type="ARBA" id="ARBA00048682"/>
    </source>
</evidence>
<name>A0A445GZH7_GLYSO</name>
<evidence type="ECO:0000256" key="13">
    <source>
        <dbReference type="ARBA" id="ARBA00022989"/>
    </source>
</evidence>
<dbReference type="Gene3D" id="3.90.550.10">
    <property type="entry name" value="Spore Coat Polysaccharide Biosynthesis Protein SpsA, Chain A"/>
    <property type="match status" value="1"/>
</dbReference>
<feature type="binding site" evidence="18">
    <location>
        <position position="356"/>
    </location>
    <ligand>
        <name>UDP-alpha-D-glucose</name>
        <dbReference type="ChEBI" id="CHEBI:58885"/>
    </ligand>
</feature>
<gene>
    <name evidence="24" type="ORF">D0Y65_042234</name>
</gene>
<keyword evidence="15" id="KW-0464">Manganese</keyword>
<comment type="subcellular location">
    <subcellularLocation>
        <location evidence="2 21">Cell membrane</location>
        <topology evidence="2 21">Multi-pass membrane protein</topology>
    </subcellularLocation>
</comment>
<evidence type="ECO:0000313" key="24">
    <source>
        <dbReference type="EMBL" id="RZB66581.1"/>
    </source>
</evidence>
<evidence type="ECO:0000256" key="18">
    <source>
        <dbReference type="PIRSR" id="PIRSR605150-2"/>
    </source>
</evidence>
<evidence type="ECO:0000256" key="1">
    <source>
        <dbReference type="ARBA" id="ARBA00001936"/>
    </source>
</evidence>
<keyword evidence="11 21" id="KW-0862">Zinc</keyword>
<keyword evidence="14 21" id="KW-0472">Membrane</keyword>